<proteinExistence type="predicted"/>
<organism evidence="2 3">
    <name type="scientific">Bacteroides fragilis</name>
    <dbReference type="NCBI Taxonomy" id="817"/>
    <lineage>
        <taxon>Bacteria</taxon>
        <taxon>Pseudomonadati</taxon>
        <taxon>Bacteroidota</taxon>
        <taxon>Bacteroidia</taxon>
        <taxon>Bacteroidales</taxon>
        <taxon>Bacteroidaceae</taxon>
        <taxon>Bacteroides</taxon>
    </lineage>
</organism>
<evidence type="ECO:0000313" key="3">
    <source>
        <dbReference type="Proteomes" id="UP001075704"/>
    </source>
</evidence>
<keyword evidence="1" id="KW-0812">Transmembrane</keyword>
<protein>
    <submittedName>
        <fullName evidence="2">Uncharacterized protein</fullName>
    </submittedName>
</protein>
<name>A0ABD4VXF2_BACFG</name>
<feature type="transmembrane region" description="Helical" evidence="1">
    <location>
        <begin position="94"/>
        <end position="116"/>
    </location>
</feature>
<dbReference type="Proteomes" id="UP001075704">
    <property type="component" value="Unassembled WGS sequence"/>
</dbReference>
<comment type="caution">
    <text evidence="2">The sequence shown here is derived from an EMBL/GenBank/DDBJ whole genome shotgun (WGS) entry which is preliminary data.</text>
</comment>
<dbReference type="RefSeq" id="WP_269098562.1">
    <property type="nucleotide sequence ID" value="NZ_JAPUAC010000017.1"/>
</dbReference>
<gene>
    <name evidence="2" type="ORF">O1422_18065</name>
</gene>
<accession>A0ABD4VXF2</accession>
<dbReference type="AlphaFoldDB" id="A0ABD4VXF2"/>
<evidence type="ECO:0000256" key="1">
    <source>
        <dbReference type="SAM" id="Phobius"/>
    </source>
</evidence>
<keyword evidence="1" id="KW-1133">Transmembrane helix</keyword>
<keyword evidence="1" id="KW-0472">Membrane</keyword>
<dbReference type="EMBL" id="JAPUAC010000017">
    <property type="protein sequence ID" value="MCZ2656064.1"/>
    <property type="molecule type" value="Genomic_DNA"/>
</dbReference>
<evidence type="ECO:0000313" key="2">
    <source>
        <dbReference type="EMBL" id="MCZ2656064.1"/>
    </source>
</evidence>
<reference evidence="2" key="1">
    <citation type="submission" date="2022-12" db="EMBL/GenBank/DDBJ databases">
        <title>Development of a Multilocus Sequence Typing Scheme for Bacteroides fragilis Based on Whole Genome Sequencing Data and Clinical Application.</title>
        <authorList>
            <person name="Nielsen F.D."/>
            <person name="Justesen U.S."/>
        </authorList>
    </citation>
    <scope>NUCLEOTIDE SEQUENCE</scope>
    <source>
        <strain evidence="2">BF_BC_ODE_DK_2015_2</strain>
    </source>
</reference>
<sequence>MKTIEENIKALEIDNVLAQITPMSNIVRLSELQGKIGMNTIIVGRLEKEGFVGVTRYENGDMHIRLTHEGYNLINDGGYSFYDKRERRQKRKRIVWNAVCYILGIITTLIGQYVLFQLTRLK</sequence>